<organism evidence="2 3">
    <name type="scientific">Petrolisthes manimaculis</name>
    <dbReference type="NCBI Taxonomy" id="1843537"/>
    <lineage>
        <taxon>Eukaryota</taxon>
        <taxon>Metazoa</taxon>
        <taxon>Ecdysozoa</taxon>
        <taxon>Arthropoda</taxon>
        <taxon>Crustacea</taxon>
        <taxon>Multicrustacea</taxon>
        <taxon>Malacostraca</taxon>
        <taxon>Eumalacostraca</taxon>
        <taxon>Eucarida</taxon>
        <taxon>Decapoda</taxon>
        <taxon>Pleocyemata</taxon>
        <taxon>Anomura</taxon>
        <taxon>Galatheoidea</taxon>
        <taxon>Porcellanidae</taxon>
        <taxon>Petrolisthes</taxon>
    </lineage>
</organism>
<protein>
    <submittedName>
        <fullName evidence="2">Uncharacterized protein</fullName>
    </submittedName>
</protein>
<reference evidence="2" key="1">
    <citation type="submission" date="2023-11" db="EMBL/GenBank/DDBJ databases">
        <title>Genome assemblies of two species of porcelain crab, Petrolisthes cinctipes and Petrolisthes manimaculis (Anomura: Porcellanidae).</title>
        <authorList>
            <person name="Angst P."/>
        </authorList>
    </citation>
    <scope>NUCLEOTIDE SEQUENCE</scope>
    <source>
        <strain evidence="2">PB745_02</strain>
        <tissue evidence="2">Gill</tissue>
    </source>
</reference>
<dbReference type="Proteomes" id="UP001292094">
    <property type="component" value="Unassembled WGS sequence"/>
</dbReference>
<gene>
    <name evidence="2" type="ORF">Pmani_012540</name>
</gene>
<proteinExistence type="predicted"/>
<dbReference type="EMBL" id="JAWZYT010001032">
    <property type="protein sequence ID" value="KAK4316290.1"/>
    <property type="molecule type" value="Genomic_DNA"/>
</dbReference>
<evidence type="ECO:0000313" key="2">
    <source>
        <dbReference type="EMBL" id="KAK4316290.1"/>
    </source>
</evidence>
<evidence type="ECO:0000256" key="1">
    <source>
        <dbReference type="SAM" id="MobiDB-lite"/>
    </source>
</evidence>
<accession>A0AAE1PWU2</accession>
<name>A0AAE1PWU2_9EUCA</name>
<feature type="region of interest" description="Disordered" evidence="1">
    <location>
        <begin position="1"/>
        <end position="39"/>
    </location>
</feature>
<sequence length="155" mass="16998">MCEQGIKEKLQTHASSQRPPPGSKGPKLPVPTKANSTLWTGGTDARAVTYSIWRETCDGDSGDKTCTNVGENLIIPGENRISVGENQLAGSNKKRRRGQQVHSLLSFSPSPALLQGVSRVRRSSSSWSITGWNQWELTICAPNKQKKNDKRAGRR</sequence>
<evidence type="ECO:0000313" key="3">
    <source>
        <dbReference type="Proteomes" id="UP001292094"/>
    </source>
</evidence>
<dbReference type="AlphaFoldDB" id="A0AAE1PWU2"/>
<keyword evidence="3" id="KW-1185">Reference proteome</keyword>
<comment type="caution">
    <text evidence="2">The sequence shown here is derived from an EMBL/GenBank/DDBJ whole genome shotgun (WGS) entry which is preliminary data.</text>
</comment>
<feature type="compositionally biased region" description="Basic and acidic residues" evidence="1">
    <location>
        <begin position="1"/>
        <end position="11"/>
    </location>
</feature>